<organism evidence="2 3">
    <name type="scientific">Microtetraspora malaysiensis</name>
    <dbReference type="NCBI Taxonomy" id="161358"/>
    <lineage>
        <taxon>Bacteria</taxon>
        <taxon>Bacillati</taxon>
        <taxon>Actinomycetota</taxon>
        <taxon>Actinomycetes</taxon>
        <taxon>Streptosporangiales</taxon>
        <taxon>Streptosporangiaceae</taxon>
        <taxon>Microtetraspora</taxon>
    </lineage>
</organism>
<dbReference type="PRINTS" id="PR00909">
    <property type="entry name" value="SPERMDNBNDNG"/>
</dbReference>
<dbReference type="Pfam" id="PF13416">
    <property type="entry name" value="SBP_bac_8"/>
    <property type="match status" value="1"/>
</dbReference>
<dbReference type="Proteomes" id="UP001602013">
    <property type="component" value="Unassembled WGS sequence"/>
</dbReference>
<gene>
    <name evidence="2" type="ORF">ACFYXI_31965</name>
</gene>
<keyword evidence="3" id="KW-1185">Reference proteome</keyword>
<name>A0ABW6T2H0_9ACTN</name>
<proteinExistence type="predicted"/>
<evidence type="ECO:0000256" key="1">
    <source>
        <dbReference type="ARBA" id="ARBA00022729"/>
    </source>
</evidence>
<sequence length="343" mass="37358">MTALSACSAGGTSDEAGDGTTTIRLMAYATGGFKEKYIKAVVQPFEAANPKIKVEYDPVVSSAEMLGRLRTQKSNPTVDLAIMDLSVAESANKEGIFTPLDPAAVPNMKDLSEHAKVRDGYGPGVTFDNLALVYNTKAVTTPPTSWNDLWDPAYKGKISISAPPQLDGIGLTIILNKDLGGDYQTSIDPAIKRLRELAPSVQTWNPQPDTYTLVKSGKVHLALAWNARSQLQHDESDGALNVVLPKEGSIMQVNTINLVKGGKRASAAQSFIDYALSPDAQARFAAEMFYAPTNTLAKVDDEVAQRTVMTPEKLKTMIAVDWNWLAEQRAQWTEIWRKDVISQ</sequence>
<dbReference type="CDD" id="cd13589">
    <property type="entry name" value="PBP2_polyamine_RpCGA009"/>
    <property type="match status" value="1"/>
</dbReference>
<dbReference type="InterPro" id="IPR006059">
    <property type="entry name" value="SBP"/>
</dbReference>
<dbReference type="SUPFAM" id="SSF53850">
    <property type="entry name" value="Periplasmic binding protein-like II"/>
    <property type="match status" value="1"/>
</dbReference>
<protein>
    <submittedName>
        <fullName evidence="2">ABC transporter substrate-binding protein</fullName>
    </submittedName>
</protein>
<evidence type="ECO:0000313" key="2">
    <source>
        <dbReference type="EMBL" id="MFF3670213.1"/>
    </source>
</evidence>
<dbReference type="InterPro" id="IPR001188">
    <property type="entry name" value="Sperm_putr-bd"/>
</dbReference>
<dbReference type="RefSeq" id="WP_387416460.1">
    <property type="nucleotide sequence ID" value="NZ_JBIASD010000028.1"/>
</dbReference>
<dbReference type="EMBL" id="JBIASD010000028">
    <property type="protein sequence ID" value="MFF3670213.1"/>
    <property type="molecule type" value="Genomic_DNA"/>
</dbReference>
<accession>A0ABW6T2H0</accession>
<comment type="caution">
    <text evidence="2">The sequence shown here is derived from an EMBL/GenBank/DDBJ whole genome shotgun (WGS) entry which is preliminary data.</text>
</comment>
<dbReference type="PANTHER" id="PTHR30006:SF2">
    <property type="entry name" value="ABC TRANSPORTER SUBSTRATE-BINDING PROTEIN"/>
    <property type="match status" value="1"/>
</dbReference>
<dbReference type="Gene3D" id="3.40.190.10">
    <property type="entry name" value="Periplasmic binding protein-like II"/>
    <property type="match status" value="2"/>
</dbReference>
<dbReference type="PANTHER" id="PTHR30006">
    <property type="entry name" value="THIAMINE-BINDING PERIPLASMIC PROTEIN-RELATED"/>
    <property type="match status" value="1"/>
</dbReference>
<evidence type="ECO:0000313" key="3">
    <source>
        <dbReference type="Proteomes" id="UP001602013"/>
    </source>
</evidence>
<reference evidence="2 3" key="1">
    <citation type="submission" date="2024-10" db="EMBL/GenBank/DDBJ databases">
        <title>The Natural Products Discovery Center: Release of the First 8490 Sequenced Strains for Exploring Actinobacteria Biosynthetic Diversity.</title>
        <authorList>
            <person name="Kalkreuter E."/>
            <person name="Kautsar S.A."/>
            <person name="Yang D."/>
            <person name="Bader C.D."/>
            <person name="Teijaro C.N."/>
            <person name="Fluegel L."/>
            <person name="Davis C.M."/>
            <person name="Simpson J.R."/>
            <person name="Lauterbach L."/>
            <person name="Steele A.D."/>
            <person name="Gui C."/>
            <person name="Meng S."/>
            <person name="Li G."/>
            <person name="Viehrig K."/>
            <person name="Ye F."/>
            <person name="Su P."/>
            <person name="Kiefer A.F."/>
            <person name="Nichols A."/>
            <person name="Cepeda A.J."/>
            <person name="Yan W."/>
            <person name="Fan B."/>
            <person name="Jiang Y."/>
            <person name="Adhikari A."/>
            <person name="Zheng C.-J."/>
            <person name="Schuster L."/>
            <person name="Cowan T.M."/>
            <person name="Smanski M.J."/>
            <person name="Chevrette M.G."/>
            <person name="De Carvalho L.P.S."/>
            <person name="Shen B."/>
        </authorList>
    </citation>
    <scope>NUCLEOTIDE SEQUENCE [LARGE SCALE GENOMIC DNA]</scope>
    <source>
        <strain evidence="2 3">NPDC002173</strain>
    </source>
</reference>
<keyword evidence="1" id="KW-0732">Signal</keyword>